<dbReference type="InterPro" id="IPR005646">
    <property type="entry name" value="FapA"/>
</dbReference>
<sequence>MLAIKATNSSKENRHLIPEAANEPVIKPSALDLGISYHLRNDNELWADFTPVQSSIELKPLDFAQLTLEAGYPPDDFPLLPSAVAVLLDAMRRGEGREACISLPVDAELEIHLSENKLVAGAVLRGSHGRGKPLDRARLEELIRKHKITRGLLDDVVETLTSADLNGKLHNTENSYSTVLAYGETPVDGQHARIEPLVEGASDRRLFTDHYDRVDYFDRGDFPFVAAGTPLIRRHPPTKGKPGWTVTGKTLRARDGKDIQLKLKDASVCLDEQDPDLLLAAVDGMPVIHDKGAQVEQVLRLPRVDLSTGHVRYKGSVEISGEVLDGMQVIASGDIRVQGTVDAAFLKAGGHIELATGAIGNKDAQYLTEKARLKATCSIRARFVHEALLEAGQEIVIGSHVSQSKLTAGTFIQVEGKGQVTGSQLIATDLIEINTSGALAFSKTELRVGDCRQAEEEYTQLLRKQTQLDRNKYKLVELARDARHKGAEKLERMKPMLLKAKQSLQLHQRLLDQRREQVQADLKRAFAAKVVINRRAYPGTSVIIAGRKQEINRESEQLTFALVEGKITVI</sequence>
<evidence type="ECO:0000313" key="2">
    <source>
        <dbReference type="EMBL" id="SFX29726.1"/>
    </source>
</evidence>
<dbReference type="PANTHER" id="PTHR38032:SF1">
    <property type="entry name" value="RNA-BINDING PROTEIN KHPB N-TERMINAL DOMAIN-CONTAINING PROTEIN"/>
    <property type="match status" value="1"/>
</dbReference>
<dbReference type="InterPro" id="IPR046865">
    <property type="entry name" value="FapA_b_solenoid"/>
</dbReference>
<dbReference type="Pfam" id="PF03961">
    <property type="entry name" value="FapA"/>
    <property type="match status" value="1"/>
</dbReference>
<dbReference type="RefSeq" id="WP_072325380.1">
    <property type="nucleotide sequence ID" value="NZ_FPJW01000003.1"/>
</dbReference>
<evidence type="ECO:0000259" key="1">
    <source>
        <dbReference type="Pfam" id="PF20250"/>
    </source>
</evidence>
<name>A0A1K1VX40_9GAMM</name>
<evidence type="ECO:0000313" key="3">
    <source>
        <dbReference type="Proteomes" id="UP000182350"/>
    </source>
</evidence>
<organism evidence="2 3">
    <name type="scientific">Marinospirillum alkaliphilum DSM 21637</name>
    <dbReference type="NCBI Taxonomy" id="1122209"/>
    <lineage>
        <taxon>Bacteria</taxon>
        <taxon>Pseudomonadati</taxon>
        <taxon>Pseudomonadota</taxon>
        <taxon>Gammaproteobacteria</taxon>
        <taxon>Oceanospirillales</taxon>
        <taxon>Oceanospirillaceae</taxon>
        <taxon>Marinospirillum</taxon>
    </lineage>
</organism>
<proteinExistence type="predicted"/>
<protein>
    <recommendedName>
        <fullName evidence="1">Flagellar Assembly Protein A N-terminal region domain-containing protein</fullName>
    </recommendedName>
</protein>
<gene>
    <name evidence="2" type="ORF">SAMN02745752_01130</name>
</gene>
<reference evidence="2 3" key="1">
    <citation type="submission" date="2016-11" db="EMBL/GenBank/DDBJ databases">
        <authorList>
            <person name="Jaros S."/>
            <person name="Januszkiewicz K."/>
            <person name="Wedrychowicz H."/>
        </authorList>
    </citation>
    <scope>NUCLEOTIDE SEQUENCE [LARGE SCALE GENOMIC DNA]</scope>
    <source>
        <strain evidence="2 3">DSM 21637</strain>
    </source>
</reference>
<feature type="domain" description="Flagellar Assembly Protein A N-terminal region" evidence="1">
    <location>
        <begin position="110"/>
        <end position="290"/>
    </location>
</feature>
<dbReference type="Proteomes" id="UP000182350">
    <property type="component" value="Unassembled WGS sequence"/>
</dbReference>
<accession>A0A1K1VX40</accession>
<keyword evidence="3" id="KW-1185">Reference proteome</keyword>
<dbReference type="STRING" id="1122209.SAMN02745752_01130"/>
<dbReference type="InterPro" id="IPR046866">
    <property type="entry name" value="FapA_N"/>
</dbReference>
<dbReference type="OrthoDB" id="5807941at2"/>
<dbReference type="PANTHER" id="PTHR38032">
    <property type="entry name" value="POLYMERASE-RELATED"/>
    <property type="match status" value="1"/>
</dbReference>
<dbReference type="EMBL" id="FPJW01000003">
    <property type="protein sequence ID" value="SFX29726.1"/>
    <property type="molecule type" value="Genomic_DNA"/>
</dbReference>
<dbReference type="Pfam" id="PF20250">
    <property type="entry name" value="FapA_N"/>
    <property type="match status" value="1"/>
</dbReference>
<dbReference type="AlphaFoldDB" id="A0A1K1VX40"/>